<evidence type="ECO:0000313" key="8">
    <source>
        <dbReference type="Proteomes" id="UP000632498"/>
    </source>
</evidence>
<dbReference type="PANTHER" id="PTHR42987">
    <property type="entry name" value="PEPTIDASE S49"/>
    <property type="match status" value="1"/>
</dbReference>
<protein>
    <submittedName>
        <fullName evidence="7">Clp protease</fullName>
    </submittedName>
</protein>
<keyword evidence="2 7" id="KW-0645">Protease</keyword>
<keyword evidence="5" id="KW-0812">Transmembrane</keyword>
<dbReference type="InterPro" id="IPR047272">
    <property type="entry name" value="S49_SppA_C"/>
</dbReference>
<name>A0A917BW22_9PROT</name>
<evidence type="ECO:0000256" key="2">
    <source>
        <dbReference type="ARBA" id="ARBA00022670"/>
    </source>
</evidence>
<comment type="caution">
    <text evidence="7">The sequence shown here is derived from an EMBL/GenBank/DDBJ whole genome shotgun (WGS) entry which is preliminary data.</text>
</comment>
<comment type="similarity">
    <text evidence="1">Belongs to the peptidase S49 family.</text>
</comment>
<dbReference type="Gene3D" id="6.20.330.10">
    <property type="match status" value="1"/>
</dbReference>
<evidence type="ECO:0000256" key="5">
    <source>
        <dbReference type="SAM" id="Phobius"/>
    </source>
</evidence>
<reference evidence="7" key="1">
    <citation type="journal article" date="2014" name="Int. J. Syst. Evol. Microbiol.">
        <title>Complete genome sequence of Corynebacterium casei LMG S-19264T (=DSM 44701T), isolated from a smear-ripened cheese.</title>
        <authorList>
            <consortium name="US DOE Joint Genome Institute (JGI-PGF)"/>
            <person name="Walter F."/>
            <person name="Albersmeier A."/>
            <person name="Kalinowski J."/>
            <person name="Ruckert C."/>
        </authorList>
    </citation>
    <scope>NUCLEOTIDE SEQUENCE</scope>
    <source>
        <strain evidence="7">CGMCC 1.15254</strain>
    </source>
</reference>
<keyword evidence="3" id="KW-0378">Hydrolase</keyword>
<evidence type="ECO:0000259" key="6">
    <source>
        <dbReference type="Pfam" id="PF01343"/>
    </source>
</evidence>
<dbReference type="SUPFAM" id="SSF52096">
    <property type="entry name" value="ClpP/crotonase"/>
    <property type="match status" value="1"/>
</dbReference>
<keyword evidence="4" id="KW-0720">Serine protease</keyword>
<proteinExistence type="inferred from homology"/>
<evidence type="ECO:0000313" key="7">
    <source>
        <dbReference type="EMBL" id="GGF60941.1"/>
    </source>
</evidence>
<organism evidence="7 8">
    <name type="scientific">Terasakiella brassicae</name>
    <dbReference type="NCBI Taxonomy" id="1634917"/>
    <lineage>
        <taxon>Bacteria</taxon>
        <taxon>Pseudomonadati</taxon>
        <taxon>Pseudomonadota</taxon>
        <taxon>Alphaproteobacteria</taxon>
        <taxon>Rhodospirillales</taxon>
        <taxon>Terasakiellaceae</taxon>
        <taxon>Terasakiella</taxon>
    </lineage>
</organism>
<dbReference type="PRINTS" id="PR00127">
    <property type="entry name" value="CLPPROTEASEP"/>
</dbReference>
<dbReference type="GO" id="GO:0006508">
    <property type="term" value="P:proteolysis"/>
    <property type="evidence" value="ECO:0007669"/>
    <property type="project" value="UniProtKB-KW"/>
</dbReference>
<dbReference type="Gene3D" id="3.90.226.10">
    <property type="entry name" value="2-enoyl-CoA Hydratase, Chain A, domain 1"/>
    <property type="match status" value="1"/>
</dbReference>
<dbReference type="InterPro" id="IPR002142">
    <property type="entry name" value="Peptidase_S49"/>
</dbReference>
<dbReference type="GO" id="GO:0004252">
    <property type="term" value="F:serine-type endopeptidase activity"/>
    <property type="evidence" value="ECO:0007669"/>
    <property type="project" value="InterPro"/>
</dbReference>
<reference evidence="7" key="2">
    <citation type="submission" date="2020-09" db="EMBL/GenBank/DDBJ databases">
        <authorList>
            <person name="Sun Q."/>
            <person name="Zhou Y."/>
        </authorList>
    </citation>
    <scope>NUCLEOTIDE SEQUENCE</scope>
    <source>
        <strain evidence="7">CGMCC 1.15254</strain>
    </source>
</reference>
<keyword evidence="5" id="KW-0472">Membrane</keyword>
<dbReference type="PANTHER" id="PTHR42987:SF6">
    <property type="entry name" value="PROTEINASE IV"/>
    <property type="match status" value="1"/>
</dbReference>
<gene>
    <name evidence="7" type="ORF">GCM10011332_13380</name>
</gene>
<dbReference type="GO" id="GO:0004176">
    <property type="term" value="F:ATP-dependent peptidase activity"/>
    <property type="evidence" value="ECO:0007669"/>
    <property type="project" value="InterPro"/>
</dbReference>
<dbReference type="InterPro" id="IPR001907">
    <property type="entry name" value="ClpP"/>
</dbReference>
<dbReference type="Pfam" id="PF01343">
    <property type="entry name" value="Peptidase_S49"/>
    <property type="match status" value="1"/>
</dbReference>
<dbReference type="RefSeq" id="WP_188663075.1">
    <property type="nucleotide sequence ID" value="NZ_BMHV01000008.1"/>
</dbReference>
<dbReference type="Proteomes" id="UP000632498">
    <property type="component" value="Unassembled WGS sequence"/>
</dbReference>
<accession>A0A917BW22</accession>
<feature type="transmembrane region" description="Helical" evidence="5">
    <location>
        <begin position="20"/>
        <end position="40"/>
    </location>
</feature>
<dbReference type="AlphaFoldDB" id="A0A917BW22"/>
<dbReference type="CDD" id="cd07023">
    <property type="entry name" value="S49_Sppa_N_C"/>
    <property type="match status" value="1"/>
</dbReference>
<dbReference type="NCBIfam" id="TIGR00706">
    <property type="entry name" value="SppA_dom"/>
    <property type="match status" value="1"/>
</dbReference>
<sequence>MTFSSDWLLDRIRLKRRLRIWQGIGILALCGVVLALAARFDMLSHGDHIARLWVEGIISDDVERDDLIAELARDDQVKAVIVRINSPGGTVVGGEALYKNLRALAAKKPVVAVMGEVAASAAYMTALASDHIVAREGTLTGSIGVLMQSANVKELMDKIGVKPVVIKSSPLKATPNPMEDLTPEAEKVTQNVIMDMYQMFLAMVVERRGLAIDKAKTLADGRIFTGRQAKTVGLIDDIGNEATAIRWLVEQKKLAKDLEIFDALYGEESFWQETQSRIFGSFFDKTLIPEGLRLDGLVSVWHP</sequence>
<dbReference type="InterPro" id="IPR029045">
    <property type="entry name" value="ClpP/crotonase-like_dom_sf"/>
</dbReference>
<keyword evidence="5" id="KW-1133">Transmembrane helix</keyword>
<dbReference type="EMBL" id="BMHV01000008">
    <property type="protein sequence ID" value="GGF60941.1"/>
    <property type="molecule type" value="Genomic_DNA"/>
</dbReference>
<evidence type="ECO:0000256" key="3">
    <source>
        <dbReference type="ARBA" id="ARBA00022801"/>
    </source>
</evidence>
<evidence type="ECO:0000256" key="4">
    <source>
        <dbReference type="ARBA" id="ARBA00022825"/>
    </source>
</evidence>
<evidence type="ECO:0000256" key="1">
    <source>
        <dbReference type="ARBA" id="ARBA00008683"/>
    </source>
</evidence>
<keyword evidence="8" id="KW-1185">Reference proteome</keyword>
<dbReference type="InterPro" id="IPR004635">
    <property type="entry name" value="Pept_S49_SppA"/>
</dbReference>
<feature type="domain" description="Peptidase S49" evidence="6">
    <location>
        <begin position="103"/>
        <end position="254"/>
    </location>
</feature>